<dbReference type="SUPFAM" id="SSF101936">
    <property type="entry name" value="DNA-binding pseudobarrel domain"/>
    <property type="match status" value="1"/>
</dbReference>
<evidence type="ECO:0000313" key="6">
    <source>
        <dbReference type="EMBL" id="GMN43721.1"/>
    </source>
</evidence>
<dbReference type="Pfam" id="PF03754">
    <property type="entry name" value="At2g31720-like"/>
    <property type="match status" value="1"/>
</dbReference>
<organism evidence="6 7">
    <name type="scientific">Ficus carica</name>
    <name type="common">Common fig</name>
    <dbReference type="NCBI Taxonomy" id="3494"/>
    <lineage>
        <taxon>Eukaryota</taxon>
        <taxon>Viridiplantae</taxon>
        <taxon>Streptophyta</taxon>
        <taxon>Embryophyta</taxon>
        <taxon>Tracheophyta</taxon>
        <taxon>Spermatophyta</taxon>
        <taxon>Magnoliopsida</taxon>
        <taxon>eudicotyledons</taxon>
        <taxon>Gunneridae</taxon>
        <taxon>Pentapetalae</taxon>
        <taxon>rosids</taxon>
        <taxon>fabids</taxon>
        <taxon>Rosales</taxon>
        <taxon>Moraceae</taxon>
        <taxon>Ficeae</taxon>
        <taxon>Ficus</taxon>
    </lineage>
</organism>
<protein>
    <submittedName>
        <fullName evidence="6">Uncharacterized protein</fullName>
    </submittedName>
</protein>
<dbReference type="InterPro" id="IPR015300">
    <property type="entry name" value="DNA-bd_pseudobarrel_sf"/>
</dbReference>
<dbReference type="PANTHER" id="PTHR31541:SF60">
    <property type="entry name" value="TF-B3 DOMAIN-CONTAINING PROTEIN"/>
    <property type="match status" value="1"/>
</dbReference>
<evidence type="ECO:0000313" key="7">
    <source>
        <dbReference type="Proteomes" id="UP001187192"/>
    </source>
</evidence>
<dbReference type="AlphaFoldDB" id="A0AA88D5J4"/>
<dbReference type="EMBL" id="BTGU01000017">
    <property type="protein sequence ID" value="GMN43721.1"/>
    <property type="molecule type" value="Genomic_DNA"/>
</dbReference>
<keyword evidence="4" id="KW-0804">Transcription</keyword>
<keyword evidence="5" id="KW-0539">Nucleus</keyword>
<dbReference type="GO" id="GO:0003677">
    <property type="term" value="F:DNA binding"/>
    <property type="evidence" value="ECO:0007669"/>
    <property type="project" value="UniProtKB-KW"/>
</dbReference>
<sequence>MSRSNSNIFEAFVDVALSFRAKEYPDMTRDLKSELPRLNCTKKRTPKARKTSSTWTTDLGSVLRLLGQGTASAPDMSIRELEDLIRDMGGYSLKLIIEKELYHSDVDDRQKRLSMPGNQILSDDFLSPKEKMILNGSTKKRGSKAENGVDVGFIGPCREETTMVLKKWSYATSSSYVLINNWYEIAMKNGLNEGDVRCPGLVL</sequence>
<dbReference type="Gramene" id="FCD_00019232-RA">
    <property type="protein sequence ID" value="FCD_00019232-RA:cds"/>
    <property type="gene ID" value="FCD_00019232"/>
</dbReference>
<dbReference type="InterPro" id="IPR005508">
    <property type="entry name" value="At2g31720-like"/>
</dbReference>
<keyword evidence="3" id="KW-0238">DNA-binding</keyword>
<reference evidence="6" key="1">
    <citation type="submission" date="2023-07" db="EMBL/GenBank/DDBJ databases">
        <title>draft genome sequence of fig (Ficus carica).</title>
        <authorList>
            <person name="Takahashi T."/>
            <person name="Nishimura K."/>
        </authorList>
    </citation>
    <scope>NUCLEOTIDE SEQUENCE</scope>
</reference>
<dbReference type="PANTHER" id="PTHR31541">
    <property type="entry name" value="B3 DOMAIN PLANT PROTEIN-RELATED"/>
    <property type="match status" value="1"/>
</dbReference>
<dbReference type="GO" id="GO:0005634">
    <property type="term" value="C:nucleus"/>
    <property type="evidence" value="ECO:0007669"/>
    <property type="project" value="UniProtKB-SubCell"/>
</dbReference>
<comment type="caution">
    <text evidence="6">The sequence shown here is derived from an EMBL/GenBank/DDBJ whole genome shotgun (WGS) entry which is preliminary data.</text>
</comment>
<dbReference type="Gene3D" id="2.40.330.10">
    <property type="entry name" value="DNA-binding pseudobarrel domain"/>
    <property type="match status" value="1"/>
</dbReference>
<accession>A0AA88D5J4</accession>
<evidence type="ECO:0000256" key="3">
    <source>
        <dbReference type="ARBA" id="ARBA00023125"/>
    </source>
</evidence>
<dbReference type="Proteomes" id="UP001187192">
    <property type="component" value="Unassembled WGS sequence"/>
</dbReference>
<proteinExistence type="predicted"/>
<keyword evidence="2" id="KW-0805">Transcription regulation</keyword>
<comment type="subcellular location">
    <subcellularLocation>
        <location evidence="1">Nucleus</location>
    </subcellularLocation>
</comment>
<keyword evidence="7" id="KW-1185">Reference proteome</keyword>
<evidence type="ECO:0000256" key="4">
    <source>
        <dbReference type="ARBA" id="ARBA00023163"/>
    </source>
</evidence>
<evidence type="ECO:0000256" key="1">
    <source>
        <dbReference type="ARBA" id="ARBA00004123"/>
    </source>
</evidence>
<gene>
    <name evidence="6" type="ORF">TIFTF001_012915</name>
</gene>
<evidence type="ECO:0000256" key="2">
    <source>
        <dbReference type="ARBA" id="ARBA00023015"/>
    </source>
</evidence>
<evidence type="ECO:0000256" key="5">
    <source>
        <dbReference type="ARBA" id="ARBA00023242"/>
    </source>
</evidence>
<name>A0AA88D5J4_FICCA</name>